<evidence type="ECO:0000256" key="6">
    <source>
        <dbReference type="SAM" id="Phobius"/>
    </source>
</evidence>
<proteinExistence type="predicted"/>
<evidence type="ECO:0000256" key="2">
    <source>
        <dbReference type="ARBA" id="ARBA00022475"/>
    </source>
</evidence>
<dbReference type="PANTHER" id="PTHR36115:SF4">
    <property type="entry name" value="MEMBRANE PROTEIN"/>
    <property type="match status" value="1"/>
</dbReference>
<evidence type="ECO:0000256" key="4">
    <source>
        <dbReference type="ARBA" id="ARBA00022989"/>
    </source>
</evidence>
<dbReference type="EMBL" id="JBHZPZ010000004">
    <property type="protein sequence ID" value="MFE3867278.1"/>
    <property type="molecule type" value="Genomic_DNA"/>
</dbReference>
<keyword evidence="4 6" id="KW-1133">Transmembrane helix</keyword>
<reference evidence="8 9" key="1">
    <citation type="submission" date="2024-06" db="EMBL/GenBank/DDBJ databases">
        <title>Flavobacterium spp. isolated from glacier.</title>
        <authorList>
            <person name="Han D."/>
        </authorList>
    </citation>
    <scope>NUCLEOTIDE SEQUENCE [LARGE SCALE GENOMIC DNA]</scope>
    <source>
        <strain evidence="8 9">LS2P90</strain>
    </source>
</reference>
<feature type="domain" description="RDD" evidence="7">
    <location>
        <begin position="14"/>
        <end position="126"/>
    </location>
</feature>
<keyword evidence="5 6" id="KW-0472">Membrane</keyword>
<dbReference type="Proteomes" id="UP001600109">
    <property type="component" value="Unassembled WGS sequence"/>
</dbReference>
<organism evidence="8 9">
    <name type="scientific">Flavobacterium xylosi</name>
    <dbReference type="NCBI Taxonomy" id="3230415"/>
    <lineage>
        <taxon>Bacteria</taxon>
        <taxon>Pseudomonadati</taxon>
        <taxon>Bacteroidota</taxon>
        <taxon>Flavobacteriia</taxon>
        <taxon>Flavobacteriales</taxon>
        <taxon>Flavobacteriaceae</taxon>
        <taxon>Flavobacterium</taxon>
    </lineage>
</organism>
<evidence type="ECO:0000313" key="8">
    <source>
        <dbReference type="EMBL" id="MFE3867278.1"/>
    </source>
</evidence>
<evidence type="ECO:0000256" key="1">
    <source>
        <dbReference type="ARBA" id="ARBA00004651"/>
    </source>
</evidence>
<comment type="caution">
    <text evidence="8">The sequence shown here is derived from an EMBL/GenBank/DDBJ whole genome shotgun (WGS) entry which is preliminary data.</text>
</comment>
<dbReference type="Pfam" id="PF06271">
    <property type="entry name" value="RDD"/>
    <property type="match status" value="1"/>
</dbReference>
<name>A0ABW6HTF5_9FLAO</name>
<feature type="transmembrane region" description="Helical" evidence="6">
    <location>
        <begin position="65"/>
        <end position="84"/>
    </location>
</feature>
<accession>A0ABW6HTF5</accession>
<dbReference type="InterPro" id="IPR010432">
    <property type="entry name" value="RDD"/>
</dbReference>
<gene>
    <name evidence="8" type="ORF">ACFX5E_04205</name>
</gene>
<evidence type="ECO:0000313" key="9">
    <source>
        <dbReference type="Proteomes" id="UP001600109"/>
    </source>
</evidence>
<protein>
    <submittedName>
        <fullName evidence="8">RDD family protein</fullName>
    </submittedName>
</protein>
<evidence type="ECO:0000256" key="3">
    <source>
        <dbReference type="ARBA" id="ARBA00022692"/>
    </source>
</evidence>
<feature type="transmembrane region" description="Helical" evidence="6">
    <location>
        <begin position="20"/>
        <end position="45"/>
    </location>
</feature>
<sequence length="159" mass="18327">MENRKFTITDDLLASKGERFLNFIIDLLIIYIIAVCIVATINIIGNVTNSYGASNWVKSLSLIENLFFGLIILFFYYAFTEMYFSRTFAKYFTKTMVVRVDGSKPNTKNFMIRTVSRLNPIDPFSFLGKTERGLHDTLSATYVVKKHKFVAKKKLFSVE</sequence>
<dbReference type="PANTHER" id="PTHR36115">
    <property type="entry name" value="PROLINE-RICH ANTIGEN HOMOLOG-RELATED"/>
    <property type="match status" value="1"/>
</dbReference>
<evidence type="ECO:0000259" key="7">
    <source>
        <dbReference type="Pfam" id="PF06271"/>
    </source>
</evidence>
<keyword evidence="2" id="KW-1003">Cell membrane</keyword>
<evidence type="ECO:0000256" key="5">
    <source>
        <dbReference type="ARBA" id="ARBA00023136"/>
    </source>
</evidence>
<keyword evidence="3 6" id="KW-0812">Transmembrane</keyword>
<keyword evidence="9" id="KW-1185">Reference proteome</keyword>
<dbReference type="InterPro" id="IPR051791">
    <property type="entry name" value="Pra-immunoreactive"/>
</dbReference>
<dbReference type="RefSeq" id="WP_379853924.1">
    <property type="nucleotide sequence ID" value="NZ_JBHZPZ010000004.1"/>
</dbReference>
<comment type="subcellular location">
    <subcellularLocation>
        <location evidence="1">Cell membrane</location>
        <topology evidence="1">Multi-pass membrane protein</topology>
    </subcellularLocation>
</comment>